<dbReference type="Proteomes" id="UP000034164">
    <property type="component" value="Unassembled WGS sequence"/>
</dbReference>
<name>A0A0G2HS63_9EURO</name>
<evidence type="ECO:0000313" key="3">
    <source>
        <dbReference type="Proteomes" id="UP000034164"/>
    </source>
</evidence>
<evidence type="ECO:0000256" key="1">
    <source>
        <dbReference type="SAM" id="MobiDB-lite"/>
    </source>
</evidence>
<proteinExistence type="predicted"/>
<sequence>MMVGEITRLRRARNQISGSTRAIHANGATGVSSREVTRACLSRPTGERKQNASPRL</sequence>
<reference evidence="3" key="1">
    <citation type="journal article" date="2015" name="PLoS Genet.">
        <title>The dynamic genome and transcriptome of the human fungal pathogen Blastomyces and close relative Emmonsia.</title>
        <authorList>
            <person name="Munoz J.F."/>
            <person name="Gauthier G.M."/>
            <person name="Desjardins C.A."/>
            <person name="Gallo J.E."/>
            <person name="Holder J."/>
            <person name="Sullivan T.D."/>
            <person name="Marty A.J."/>
            <person name="Carmen J.C."/>
            <person name="Chen Z."/>
            <person name="Ding L."/>
            <person name="Gujja S."/>
            <person name="Magrini V."/>
            <person name="Misas E."/>
            <person name="Mitreva M."/>
            <person name="Priest M."/>
            <person name="Saif S."/>
            <person name="Whiston E.A."/>
            <person name="Young S."/>
            <person name="Zeng Q."/>
            <person name="Goldman W.E."/>
            <person name="Mardis E.R."/>
            <person name="Taylor J.W."/>
            <person name="McEwen J.G."/>
            <person name="Clay O.K."/>
            <person name="Klein B.S."/>
            <person name="Cuomo C.A."/>
        </authorList>
    </citation>
    <scope>NUCLEOTIDE SEQUENCE [LARGE SCALE GENOMIC DNA]</scope>
    <source>
        <strain evidence="3">UAMH 3008</strain>
    </source>
</reference>
<comment type="caution">
    <text evidence="2">The sequence shown here is derived from an EMBL/GenBank/DDBJ whole genome shotgun (WGS) entry which is preliminary data.</text>
</comment>
<dbReference type="VEuPathDB" id="FungiDB:EMCG_04824"/>
<organism evidence="2 3">
    <name type="scientific">[Emmonsia] crescens</name>
    <dbReference type="NCBI Taxonomy" id="73230"/>
    <lineage>
        <taxon>Eukaryota</taxon>
        <taxon>Fungi</taxon>
        <taxon>Dikarya</taxon>
        <taxon>Ascomycota</taxon>
        <taxon>Pezizomycotina</taxon>
        <taxon>Eurotiomycetes</taxon>
        <taxon>Eurotiomycetidae</taxon>
        <taxon>Onygenales</taxon>
        <taxon>Ajellomycetaceae</taxon>
        <taxon>Emergomyces</taxon>
    </lineage>
</organism>
<evidence type="ECO:0000313" key="2">
    <source>
        <dbReference type="EMBL" id="KKZ60545.1"/>
    </source>
</evidence>
<dbReference type="EMBL" id="LCZI01001528">
    <property type="protein sequence ID" value="KKZ60545.1"/>
    <property type="molecule type" value="Genomic_DNA"/>
</dbReference>
<accession>A0A0G2HS63</accession>
<protein>
    <submittedName>
        <fullName evidence="2">Uncharacterized protein</fullName>
    </submittedName>
</protein>
<gene>
    <name evidence="2" type="ORF">EMCG_04824</name>
</gene>
<feature type="region of interest" description="Disordered" evidence="1">
    <location>
        <begin position="17"/>
        <end position="56"/>
    </location>
</feature>
<dbReference type="AlphaFoldDB" id="A0A0G2HS63"/>